<reference evidence="1" key="1">
    <citation type="submission" date="2018-01" db="EMBL/GenBank/DDBJ databases">
        <authorList>
            <person name="Krukenberg V."/>
        </authorList>
    </citation>
    <scope>NUCLEOTIDE SEQUENCE</scope>
    <source>
        <strain evidence="1">E20ANME2</strain>
    </source>
</reference>
<sequence>MSIEIPREVVHASRMTHQELRHELAISLFQQCRLSFGKAREMAGMTVWAFQQLLASRGIPVHYDVEDYEEDLTTLKELDRI</sequence>
<evidence type="ECO:0000313" key="2">
    <source>
        <dbReference type="Proteomes" id="UP000248329"/>
    </source>
</evidence>
<dbReference type="Proteomes" id="UP000248329">
    <property type="component" value="Unassembled WGS sequence"/>
</dbReference>
<protein>
    <submittedName>
        <fullName evidence="1">Uncharacterized protein</fullName>
    </submittedName>
</protein>
<proteinExistence type="predicted"/>
<name>A0AC61KYL2_9EURY</name>
<accession>A0AC61KYL2</accession>
<gene>
    <name evidence="1" type="ORF">C4B59_15915</name>
</gene>
<dbReference type="EMBL" id="PQXF01000073">
    <property type="protein sequence ID" value="PXF57030.1"/>
    <property type="molecule type" value="Genomic_DNA"/>
</dbReference>
<evidence type="ECO:0000313" key="1">
    <source>
        <dbReference type="EMBL" id="PXF57030.1"/>
    </source>
</evidence>
<comment type="caution">
    <text evidence="1">The sequence shown here is derived from an EMBL/GenBank/DDBJ whole genome shotgun (WGS) entry which is preliminary data.</text>
</comment>
<organism evidence="1 2">
    <name type="scientific">Candidatus Methanogaster sp</name>
    <dbReference type="NCBI Taxonomy" id="3386292"/>
    <lineage>
        <taxon>Archaea</taxon>
        <taxon>Methanobacteriati</taxon>
        <taxon>Methanobacteriota</taxon>
        <taxon>Stenosarchaea group</taxon>
        <taxon>Methanomicrobia</taxon>
        <taxon>Methanosarcinales</taxon>
        <taxon>ANME-2 cluster</taxon>
        <taxon>Candidatus Methanogasteraceae</taxon>
        <taxon>Candidatus Methanogaster</taxon>
    </lineage>
</organism>